<dbReference type="Gene3D" id="3.40.190.10">
    <property type="entry name" value="Periplasmic binding protein-like II"/>
    <property type="match status" value="1"/>
</dbReference>
<proteinExistence type="predicted"/>
<name>A0A370KGL4_9HYPH</name>
<gene>
    <name evidence="1" type="ORF">B5K06_31210</name>
</gene>
<dbReference type="AlphaFoldDB" id="A0A370KGL4"/>
<organism evidence="1 2">
    <name type="scientific">Rhizobium grahamii</name>
    <dbReference type="NCBI Taxonomy" id="1120045"/>
    <lineage>
        <taxon>Bacteria</taxon>
        <taxon>Pseudomonadati</taxon>
        <taxon>Pseudomonadota</taxon>
        <taxon>Alphaproteobacteria</taxon>
        <taxon>Hyphomicrobiales</taxon>
        <taxon>Rhizobiaceae</taxon>
        <taxon>Rhizobium/Agrobacterium group</taxon>
        <taxon>Rhizobium</taxon>
    </lineage>
</organism>
<protein>
    <submittedName>
        <fullName evidence="1">Uncharacterized protein</fullName>
    </submittedName>
</protein>
<accession>A0A370KGL4</accession>
<reference evidence="1 2" key="1">
    <citation type="submission" date="2017-03" db="EMBL/GenBank/DDBJ databases">
        <title>Genome analysis of Rhizobial strains effectives or ineffectives for nitrogen fixation isolated from bean seeds.</title>
        <authorList>
            <person name="Peralta H."/>
            <person name="Aguilar-Vera A."/>
            <person name="Mora Y."/>
            <person name="Vargas-Lagunas C."/>
            <person name="Girard L."/>
            <person name="Mora J."/>
        </authorList>
    </citation>
    <scope>NUCLEOTIDE SEQUENCE [LARGE SCALE GENOMIC DNA]</scope>
    <source>
        <strain evidence="1 2">CCGM3</strain>
    </source>
</reference>
<comment type="caution">
    <text evidence="1">The sequence shown here is derived from an EMBL/GenBank/DDBJ whole genome shotgun (WGS) entry which is preliminary data.</text>
</comment>
<dbReference type="EMBL" id="NAAC01000045">
    <property type="protein sequence ID" value="RDJ02965.1"/>
    <property type="molecule type" value="Genomic_DNA"/>
</dbReference>
<dbReference type="Proteomes" id="UP000254939">
    <property type="component" value="Unassembled WGS sequence"/>
</dbReference>
<evidence type="ECO:0000313" key="2">
    <source>
        <dbReference type="Proteomes" id="UP000254939"/>
    </source>
</evidence>
<evidence type="ECO:0000313" key="1">
    <source>
        <dbReference type="EMBL" id="RDJ02965.1"/>
    </source>
</evidence>
<sequence length="69" mass="7928">MRGSSRKERRELRVRVEEQLTLNSSYATIDAAVNAYGIPYVPGGMVEREFKSGPLLPSERLDRDREYPN</sequence>